<evidence type="ECO:0000256" key="1">
    <source>
        <dbReference type="SAM" id="SignalP"/>
    </source>
</evidence>
<keyword evidence="1" id="KW-0732">Signal</keyword>
<feature type="chain" id="PRO_5040193175" evidence="1">
    <location>
        <begin position="21"/>
        <end position="85"/>
    </location>
</feature>
<feature type="signal peptide" evidence="1">
    <location>
        <begin position="1"/>
        <end position="20"/>
    </location>
</feature>
<keyword evidence="3" id="KW-1185">Reference proteome</keyword>
<comment type="caution">
    <text evidence="2">The sequence shown here is derived from an EMBL/GenBank/DDBJ whole genome shotgun (WGS) entry which is preliminary data.</text>
</comment>
<protein>
    <submittedName>
        <fullName evidence="2">Uncharacterized protein</fullName>
    </submittedName>
</protein>
<dbReference type="AlphaFoldDB" id="A0A9P5VMZ1"/>
<accession>A0A9P5VMZ1</accession>
<gene>
    <name evidence="2" type="ORF">BG006_003293</name>
</gene>
<evidence type="ECO:0000313" key="2">
    <source>
        <dbReference type="EMBL" id="KAF9333679.1"/>
    </source>
</evidence>
<dbReference type="EMBL" id="JAAAUY010000188">
    <property type="protein sequence ID" value="KAF9333679.1"/>
    <property type="molecule type" value="Genomic_DNA"/>
</dbReference>
<name>A0A9P5VMZ1_9FUNG</name>
<proteinExistence type="predicted"/>
<sequence>MIKLLSTLTLISVTLSATLAHGPQDLEKRDYPRASMQTWTAPPFVQDPQVQEWLKLVDFSKVPVYPQSENGVCPEDKTKIPKDQC</sequence>
<reference evidence="2" key="1">
    <citation type="journal article" date="2020" name="Fungal Divers.">
        <title>Resolving the Mortierellaceae phylogeny through synthesis of multi-gene phylogenetics and phylogenomics.</title>
        <authorList>
            <person name="Vandepol N."/>
            <person name="Liber J."/>
            <person name="Desiro A."/>
            <person name="Na H."/>
            <person name="Kennedy M."/>
            <person name="Barry K."/>
            <person name="Grigoriev I.V."/>
            <person name="Miller A.N."/>
            <person name="O'Donnell K."/>
            <person name="Stajich J.E."/>
            <person name="Bonito G."/>
        </authorList>
    </citation>
    <scope>NUCLEOTIDE SEQUENCE</scope>
    <source>
        <strain evidence="2">NVP1</strain>
    </source>
</reference>
<organism evidence="2 3">
    <name type="scientific">Podila minutissima</name>
    <dbReference type="NCBI Taxonomy" id="64525"/>
    <lineage>
        <taxon>Eukaryota</taxon>
        <taxon>Fungi</taxon>
        <taxon>Fungi incertae sedis</taxon>
        <taxon>Mucoromycota</taxon>
        <taxon>Mortierellomycotina</taxon>
        <taxon>Mortierellomycetes</taxon>
        <taxon>Mortierellales</taxon>
        <taxon>Mortierellaceae</taxon>
        <taxon>Podila</taxon>
    </lineage>
</organism>
<dbReference type="Proteomes" id="UP000696485">
    <property type="component" value="Unassembled WGS sequence"/>
</dbReference>
<evidence type="ECO:0000313" key="3">
    <source>
        <dbReference type="Proteomes" id="UP000696485"/>
    </source>
</evidence>